<proteinExistence type="predicted"/>
<dbReference type="CDD" id="cd05154">
    <property type="entry name" value="ACAD10_11_N-like"/>
    <property type="match status" value="1"/>
</dbReference>
<dbReference type="Gene3D" id="3.30.200.20">
    <property type="entry name" value="Phosphorylase Kinase, domain 1"/>
    <property type="match status" value="1"/>
</dbReference>
<dbReference type="PANTHER" id="PTHR47829:SF1">
    <property type="entry name" value="HAD FAMILY PHOSPHATASE"/>
    <property type="match status" value="1"/>
</dbReference>
<feature type="domain" description="Aminoglycoside phosphotransferase" evidence="1">
    <location>
        <begin position="39"/>
        <end position="294"/>
    </location>
</feature>
<evidence type="ECO:0000259" key="1">
    <source>
        <dbReference type="Pfam" id="PF01636"/>
    </source>
</evidence>
<dbReference type="STRING" id="1353952.A0A165EZC1"/>
<keyword evidence="3" id="KW-1185">Reference proteome</keyword>
<dbReference type="InParanoid" id="A0A165EZC1"/>
<dbReference type="OrthoDB" id="191037at2759"/>
<dbReference type="AlphaFoldDB" id="A0A165EZC1"/>
<gene>
    <name evidence="2" type="ORF">CALCODRAFT_498057</name>
</gene>
<accession>A0A165EZC1</accession>
<sequence length="392" mass="43595">MAPKRIGGETGEIRSALPLEPLNAYLREHVPIASTPVGIKQFKFGQSNPTYFLTDATGKRFVLRRKPTGPLLSPTAHAIEREFRVLRALGEHNHSPHTPPALRVPVPDVYALCEDPQVLGAPFYVMEFLDGRIFTDPETPELGPEEKRECWLSAVRALAALSSLSPSSLGLSTYGPQKPYFPRQIRSLSRISAAQASTTDIDTSEPVGPIPGFDALIDWYQRHLPDEGGKEGVRIVHGDYKLDNLVFHPTEPRVIGILDWELSTLGSPLVDLANLLQPWYADPRQLTPSLQKEGKWRAWKGLPASELPAPPLELLEKEYAKLMKVPYPIPNMNFASSWMFFRLAVISQGIAARHARRQASSERAAVYAKAFPVMGVLAKQLMDEEDAKRAKL</sequence>
<protein>
    <submittedName>
        <fullName evidence="2">APH-domain-containing protein</fullName>
    </submittedName>
</protein>
<dbReference type="EMBL" id="KV423987">
    <property type="protein sequence ID" value="KZT55863.1"/>
    <property type="molecule type" value="Genomic_DNA"/>
</dbReference>
<dbReference type="Pfam" id="PF01636">
    <property type="entry name" value="APH"/>
    <property type="match status" value="1"/>
</dbReference>
<dbReference type="InterPro" id="IPR011009">
    <property type="entry name" value="Kinase-like_dom_sf"/>
</dbReference>
<dbReference type="SUPFAM" id="SSF56112">
    <property type="entry name" value="Protein kinase-like (PK-like)"/>
    <property type="match status" value="1"/>
</dbReference>
<evidence type="ECO:0000313" key="2">
    <source>
        <dbReference type="EMBL" id="KZT55863.1"/>
    </source>
</evidence>
<dbReference type="InterPro" id="IPR052898">
    <property type="entry name" value="ACAD10-like"/>
</dbReference>
<dbReference type="Proteomes" id="UP000076842">
    <property type="component" value="Unassembled WGS sequence"/>
</dbReference>
<dbReference type="PANTHER" id="PTHR47829">
    <property type="entry name" value="HYDROLASE, PUTATIVE (AFU_ORTHOLOGUE AFUA_1G12880)-RELATED"/>
    <property type="match status" value="1"/>
</dbReference>
<organism evidence="2 3">
    <name type="scientific">Calocera cornea HHB12733</name>
    <dbReference type="NCBI Taxonomy" id="1353952"/>
    <lineage>
        <taxon>Eukaryota</taxon>
        <taxon>Fungi</taxon>
        <taxon>Dikarya</taxon>
        <taxon>Basidiomycota</taxon>
        <taxon>Agaricomycotina</taxon>
        <taxon>Dacrymycetes</taxon>
        <taxon>Dacrymycetales</taxon>
        <taxon>Dacrymycetaceae</taxon>
        <taxon>Calocera</taxon>
    </lineage>
</organism>
<name>A0A165EZC1_9BASI</name>
<dbReference type="InterPro" id="IPR041726">
    <property type="entry name" value="ACAD10_11_N"/>
</dbReference>
<reference evidence="2 3" key="1">
    <citation type="journal article" date="2016" name="Mol. Biol. Evol.">
        <title>Comparative Genomics of Early-Diverging Mushroom-Forming Fungi Provides Insights into the Origins of Lignocellulose Decay Capabilities.</title>
        <authorList>
            <person name="Nagy L.G."/>
            <person name="Riley R."/>
            <person name="Tritt A."/>
            <person name="Adam C."/>
            <person name="Daum C."/>
            <person name="Floudas D."/>
            <person name="Sun H."/>
            <person name="Yadav J.S."/>
            <person name="Pangilinan J."/>
            <person name="Larsson K.H."/>
            <person name="Matsuura K."/>
            <person name="Barry K."/>
            <person name="Labutti K."/>
            <person name="Kuo R."/>
            <person name="Ohm R.A."/>
            <person name="Bhattacharya S.S."/>
            <person name="Shirouzu T."/>
            <person name="Yoshinaga Y."/>
            <person name="Martin F.M."/>
            <person name="Grigoriev I.V."/>
            <person name="Hibbett D.S."/>
        </authorList>
    </citation>
    <scope>NUCLEOTIDE SEQUENCE [LARGE SCALE GENOMIC DNA]</scope>
    <source>
        <strain evidence="2 3">HHB12733</strain>
    </source>
</reference>
<dbReference type="Gene3D" id="3.90.1200.10">
    <property type="match status" value="1"/>
</dbReference>
<evidence type="ECO:0000313" key="3">
    <source>
        <dbReference type="Proteomes" id="UP000076842"/>
    </source>
</evidence>
<dbReference type="InterPro" id="IPR002575">
    <property type="entry name" value="Aminoglycoside_PTrfase"/>
</dbReference>